<feature type="signal peptide" evidence="1">
    <location>
        <begin position="1"/>
        <end position="20"/>
    </location>
</feature>
<dbReference type="eggNOG" id="COG2355">
    <property type="taxonomic scope" value="Bacteria"/>
</dbReference>
<dbReference type="RefSeq" id="WP_013044357.1">
    <property type="nucleotide sequence ID" value="NC_014008.1"/>
</dbReference>
<dbReference type="KEGG" id="caa:Caka_2619"/>
<dbReference type="OrthoDB" id="9804920at2"/>
<dbReference type="Proteomes" id="UP000000925">
    <property type="component" value="Chromosome"/>
</dbReference>
<feature type="chain" id="PRO_5003071632" evidence="1">
    <location>
        <begin position="21"/>
        <end position="413"/>
    </location>
</feature>
<keyword evidence="3" id="KW-1185">Reference proteome</keyword>
<protein>
    <submittedName>
        <fullName evidence="2">Peptidase M19 renal dipeptidase</fullName>
    </submittedName>
</protein>
<dbReference type="PROSITE" id="PS51365">
    <property type="entry name" value="RENAL_DIPEPTIDASE_2"/>
    <property type="match status" value="1"/>
</dbReference>
<dbReference type="PANTHER" id="PTHR10443">
    <property type="entry name" value="MICROSOMAL DIPEPTIDASE"/>
    <property type="match status" value="1"/>
</dbReference>
<sequence length="413" mass="46253">MNKLSLTALCALLGIGQLHASVESKTWPASDKAKQFVADTIVIGFFASPYGAGWTEPNHLHDYLQRSRDAGITGHDATLAAAGYTWDQYLNELQIWRNTMIETPGKYIFVRSIRDIEAAHIQGKSAIIWNTQTSTILDGDLKKVALLKELGIASMILSYNDLFRAGSGSLAEFNGNTTGLTAWGKAILHEIVKHGIVVDLSHMGPLMTEDIMDFMDENYPDVPYVYTHSLPIGLYKNEPNATERGCYRNISDWEAIRAAKSGGFVSPTFTEWMMDGIWPEDITPEQCADMIDYYVKLVGVDHVGIASDDMFTLKPTMDFVTRNADMYADDGYMVNAFNKGATGCGELSKILAATTDVLWKRGYTNEDLAKIYGGNKMRVYQQVWEGVSPEQYEADLEDRVKLREELRERFQSR</sequence>
<dbReference type="PANTHER" id="PTHR10443:SF12">
    <property type="entry name" value="DIPEPTIDASE"/>
    <property type="match status" value="1"/>
</dbReference>
<dbReference type="GO" id="GO:0070573">
    <property type="term" value="F:metallodipeptidase activity"/>
    <property type="evidence" value="ECO:0007669"/>
    <property type="project" value="InterPro"/>
</dbReference>
<organism evidence="2 3">
    <name type="scientific">Coraliomargarita akajimensis (strain DSM 45221 / IAM 15411 / JCM 23193 / KCTC 12865 / 04OKA010-24)</name>
    <dbReference type="NCBI Taxonomy" id="583355"/>
    <lineage>
        <taxon>Bacteria</taxon>
        <taxon>Pseudomonadati</taxon>
        <taxon>Verrucomicrobiota</taxon>
        <taxon>Opitutia</taxon>
        <taxon>Puniceicoccales</taxon>
        <taxon>Coraliomargaritaceae</taxon>
        <taxon>Coraliomargarita</taxon>
    </lineage>
</organism>
<dbReference type="AlphaFoldDB" id="D5EPC5"/>
<dbReference type="STRING" id="583355.Caka_2619"/>
<dbReference type="HOGENOM" id="CLU_670736_0_0_0"/>
<gene>
    <name evidence="2" type="ordered locus">Caka_2619</name>
</gene>
<proteinExistence type="predicted"/>
<evidence type="ECO:0000313" key="2">
    <source>
        <dbReference type="EMBL" id="ADE55635.1"/>
    </source>
</evidence>
<evidence type="ECO:0000313" key="3">
    <source>
        <dbReference type="Proteomes" id="UP000000925"/>
    </source>
</evidence>
<dbReference type="Pfam" id="PF01244">
    <property type="entry name" value="Peptidase_M19"/>
    <property type="match status" value="1"/>
</dbReference>
<name>D5EPC5_CORAD</name>
<dbReference type="InterPro" id="IPR008257">
    <property type="entry name" value="Pept_M19"/>
</dbReference>
<keyword evidence="1" id="KW-0732">Signal</keyword>
<evidence type="ECO:0000256" key="1">
    <source>
        <dbReference type="SAM" id="SignalP"/>
    </source>
</evidence>
<dbReference type="GO" id="GO:0006508">
    <property type="term" value="P:proteolysis"/>
    <property type="evidence" value="ECO:0007669"/>
    <property type="project" value="InterPro"/>
</dbReference>
<reference evidence="2 3" key="1">
    <citation type="journal article" date="2010" name="Stand. Genomic Sci.">
        <title>Complete genome sequence of Coraliomargarita akajimensis type strain (04OKA010-24).</title>
        <authorList>
            <person name="Mavromatis K."/>
            <person name="Abt B."/>
            <person name="Brambilla E."/>
            <person name="Lapidus A."/>
            <person name="Copeland A."/>
            <person name="Deshpande S."/>
            <person name="Nolan M."/>
            <person name="Lucas S."/>
            <person name="Tice H."/>
            <person name="Cheng J.F."/>
            <person name="Han C."/>
            <person name="Detter J.C."/>
            <person name="Woyke T."/>
            <person name="Goodwin L."/>
            <person name="Pitluck S."/>
            <person name="Held B."/>
            <person name="Brettin T."/>
            <person name="Tapia R."/>
            <person name="Ivanova N."/>
            <person name="Mikhailova N."/>
            <person name="Pati A."/>
            <person name="Liolios K."/>
            <person name="Chen A."/>
            <person name="Palaniappan K."/>
            <person name="Land M."/>
            <person name="Hauser L."/>
            <person name="Chang Y.J."/>
            <person name="Jeffries C.D."/>
            <person name="Rohde M."/>
            <person name="Goker M."/>
            <person name="Bristow J."/>
            <person name="Eisen J.A."/>
            <person name="Markowitz V."/>
            <person name="Hugenholtz P."/>
            <person name="Klenk H.P."/>
            <person name="Kyrpides N.C."/>
        </authorList>
    </citation>
    <scope>NUCLEOTIDE SEQUENCE [LARGE SCALE GENOMIC DNA]</scope>
    <source>
        <strain evidence="3">DSM 45221 / IAM 15411 / JCM 23193 / KCTC 12865</strain>
    </source>
</reference>
<dbReference type="InterPro" id="IPR032466">
    <property type="entry name" value="Metal_Hydrolase"/>
</dbReference>
<accession>D5EPC5</accession>
<dbReference type="Gene3D" id="3.20.20.140">
    <property type="entry name" value="Metal-dependent hydrolases"/>
    <property type="match status" value="1"/>
</dbReference>
<dbReference type="EMBL" id="CP001998">
    <property type="protein sequence ID" value="ADE55635.1"/>
    <property type="molecule type" value="Genomic_DNA"/>
</dbReference>
<dbReference type="SUPFAM" id="SSF51556">
    <property type="entry name" value="Metallo-dependent hydrolases"/>
    <property type="match status" value="1"/>
</dbReference>